<organism evidence="1">
    <name type="scientific">viral metagenome</name>
    <dbReference type="NCBI Taxonomy" id="1070528"/>
    <lineage>
        <taxon>unclassified sequences</taxon>
        <taxon>metagenomes</taxon>
        <taxon>organismal metagenomes</taxon>
    </lineage>
</organism>
<accession>A0A6C0KV33</accession>
<evidence type="ECO:0000313" key="1">
    <source>
        <dbReference type="EMBL" id="QHU21113.1"/>
    </source>
</evidence>
<name>A0A6C0KV33_9ZZZZ</name>
<reference evidence="1" key="1">
    <citation type="journal article" date="2020" name="Nature">
        <title>Giant virus diversity and host interactions through global metagenomics.</title>
        <authorList>
            <person name="Schulz F."/>
            <person name="Roux S."/>
            <person name="Paez-Espino D."/>
            <person name="Jungbluth S."/>
            <person name="Walsh D.A."/>
            <person name="Denef V.J."/>
            <person name="McMahon K.D."/>
            <person name="Konstantinidis K.T."/>
            <person name="Eloe-Fadrosh E.A."/>
            <person name="Kyrpides N.C."/>
            <person name="Woyke T."/>
        </authorList>
    </citation>
    <scope>NUCLEOTIDE SEQUENCE</scope>
    <source>
        <strain evidence="1">GVMAG-S-3300013094-100</strain>
    </source>
</reference>
<dbReference type="AlphaFoldDB" id="A0A6C0KV33"/>
<dbReference type="EMBL" id="MN740978">
    <property type="protein sequence ID" value="QHU21113.1"/>
    <property type="molecule type" value="Genomic_DNA"/>
</dbReference>
<sequence length="123" mass="14380">MGKASYIQKCVDTFTFIKSKSYITRRFYDKEIIEFIDKALSNDIIKINERVNQSLINLKNAFSNDNDYNNNYENYINDFHSLSDNLNIIAVKEFINEFITINELDNINDDNISINTLSTDNLC</sequence>
<proteinExistence type="predicted"/>
<protein>
    <submittedName>
        <fullName evidence="1">Uncharacterized protein</fullName>
    </submittedName>
</protein>